<dbReference type="AlphaFoldDB" id="A0A395HRA9"/>
<feature type="non-terminal residue" evidence="2">
    <location>
        <position position="1"/>
    </location>
</feature>
<feature type="compositionally biased region" description="Basic and acidic residues" evidence="1">
    <location>
        <begin position="143"/>
        <end position="152"/>
    </location>
</feature>
<dbReference type="RefSeq" id="XP_025548989.1">
    <property type="nucleotide sequence ID" value="XM_025690188.1"/>
</dbReference>
<keyword evidence="3" id="KW-1185">Reference proteome</keyword>
<evidence type="ECO:0000256" key="1">
    <source>
        <dbReference type="SAM" id="MobiDB-lite"/>
    </source>
</evidence>
<organism evidence="2 3">
    <name type="scientific">Aspergillus homomorphus (strain CBS 101889)</name>
    <dbReference type="NCBI Taxonomy" id="1450537"/>
    <lineage>
        <taxon>Eukaryota</taxon>
        <taxon>Fungi</taxon>
        <taxon>Dikarya</taxon>
        <taxon>Ascomycota</taxon>
        <taxon>Pezizomycotina</taxon>
        <taxon>Eurotiomycetes</taxon>
        <taxon>Eurotiomycetidae</taxon>
        <taxon>Eurotiales</taxon>
        <taxon>Aspergillaceae</taxon>
        <taxon>Aspergillus</taxon>
        <taxon>Aspergillus subgen. Circumdati</taxon>
    </lineage>
</organism>
<dbReference type="EMBL" id="KZ824300">
    <property type="protein sequence ID" value="RAL09835.1"/>
    <property type="molecule type" value="Genomic_DNA"/>
</dbReference>
<sequence>DLSTEALSYLLHRQHIVHHPHRCPEVIHRVTQLAQALLRQLGGDPLASAASTVKASAASRYSRDTPRRQRQGFLTADLRRQAHHHRLSHDQPFSGVQIGHHLLAMHTQPGQREPRLRQRANRNDKALRHRHPLQMPGAGGALEVRHQASENQTRIRAEDLRRIQDHLAGYGVAFLRHGGRSAAVRDEGLGDLAQLIRRHEDDIEGQLTHRPAHQRQEVDDLRYPVARHMPCDRRVLEPQLLGQAGNLQASIAGMRRTLEFPWRPSNLSSLCGAGQLYALTRTSSSKISRL</sequence>
<name>A0A395HRA9_ASPHC</name>
<accession>A0A395HRA9</accession>
<feature type="region of interest" description="Disordered" evidence="1">
    <location>
        <begin position="131"/>
        <end position="152"/>
    </location>
</feature>
<evidence type="ECO:0000313" key="3">
    <source>
        <dbReference type="Proteomes" id="UP000248961"/>
    </source>
</evidence>
<protein>
    <submittedName>
        <fullName evidence="2">Uncharacterized protein</fullName>
    </submittedName>
</protein>
<dbReference type="Proteomes" id="UP000248961">
    <property type="component" value="Unassembled WGS sequence"/>
</dbReference>
<gene>
    <name evidence="2" type="ORF">BO97DRAFT_155122</name>
</gene>
<dbReference type="VEuPathDB" id="FungiDB:BO97DRAFT_155122"/>
<evidence type="ECO:0000313" key="2">
    <source>
        <dbReference type="EMBL" id="RAL09835.1"/>
    </source>
</evidence>
<proteinExistence type="predicted"/>
<reference evidence="2 3" key="1">
    <citation type="submission" date="2018-02" db="EMBL/GenBank/DDBJ databases">
        <title>The genomes of Aspergillus section Nigri reveals drivers in fungal speciation.</title>
        <authorList>
            <consortium name="DOE Joint Genome Institute"/>
            <person name="Vesth T.C."/>
            <person name="Nybo J."/>
            <person name="Theobald S."/>
            <person name="Brandl J."/>
            <person name="Frisvad J.C."/>
            <person name="Nielsen K.F."/>
            <person name="Lyhne E.K."/>
            <person name="Kogle M.E."/>
            <person name="Kuo A."/>
            <person name="Riley R."/>
            <person name="Clum A."/>
            <person name="Nolan M."/>
            <person name="Lipzen A."/>
            <person name="Salamov A."/>
            <person name="Henrissat B."/>
            <person name="Wiebenga A."/>
            <person name="De vries R.P."/>
            <person name="Grigoriev I.V."/>
            <person name="Mortensen U.H."/>
            <person name="Andersen M.R."/>
            <person name="Baker S.E."/>
        </authorList>
    </citation>
    <scope>NUCLEOTIDE SEQUENCE [LARGE SCALE GENOMIC DNA]</scope>
    <source>
        <strain evidence="2 3">CBS 101889</strain>
    </source>
</reference>
<dbReference type="GeneID" id="37194477"/>